<evidence type="ECO:0000256" key="1">
    <source>
        <dbReference type="SAM" id="MobiDB-lite"/>
    </source>
</evidence>
<dbReference type="Proteomes" id="UP001295469">
    <property type="component" value="Chromosome C04"/>
</dbReference>
<proteinExistence type="predicted"/>
<sequence>MQLIEIQNTKDHKLVEEFHKTICNLEADCTIFNTTCMWGKCSLHSKLPQNLKRFKDLEGNTALSTNKGITLSSLLSASCRYRLKLSKRARRCFMAEDLTKGFTVFSNHITSSSSTFKTNLSFSFTKTSSSFVRFLEMNPEKKSRSHLREDKGSGKISGDVSTITRNI</sequence>
<dbReference type="EMBL" id="HG994368">
    <property type="protein sequence ID" value="CAF1842991.1"/>
    <property type="molecule type" value="Genomic_DNA"/>
</dbReference>
<reference evidence="2" key="1">
    <citation type="submission" date="2021-01" db="EMBL/GenBank/DDBJ databases">
        <authorList>
            <consortium name="Genoscope - CEA"/>
            <person name="William W."/>
        </authorList>
    </citation>
    <scope>NUCLEOTIDE SEQUENCE</scope>
</reference>
<name>A0A816JLM7_BRANA</name>
<accession>A0A816JLM7</accession>
<organism evidence="2">
    <name type="scientific">Brassica napus</name>
    <name type="common">Rape</name>
    <dbReference type="NCBI Taxonomy" id="3708"/>
    <lineage>
        <taxon>Eukaryota</taxon>
        <taxon>Viridiplantae</taxon>
        <taxon>Streptophyta</taxon>
        <taxon>Embryophyta</taxon>
        <taxon>Tracheophyta</taxon>
        <taxon>Spermatophyta</taxon>
        <taxon>Magnoliopsida</taxon>
        <taxon>eudicotyledons</taxon>
        <taxon>Gunneridae</taxon>
        <taxon>Pentapetalae</taxon>
        <taxon>rosids</taxon>
        <taxon>malvids</taxon>
        <taxon>Brassicales</taxon>
        <taxon>Brassicaceae</taxon>
        <taxon>Brassiceae</taxon>
        <taxon>Brassica</taxon>
    </lineage>
</organism>
<evidence type="ECO:0000313" key="2">
    <source>
        <dbReference type="EMBL" id="CAF1842991.1"/>
    </source>
</evidence>
<feature type="region of interest" description="Disordered" evidence="1">
    <location>
        <begin position="142"/>
        <end position="167"/>
    </location>
</feature>
<protein>
    <submittedName>
        <fullName evidence="2">(rape) hypothetical protein</fullName>
    </submittedName>
</protein>
<dbReference type="Gramene" id="CDX93977">
    <property type="protein sequence ID" value="CDX93977"/>
    <property type="gene ID" value="GSBRNA2T00156833001"/>
</dbReference>
<gene>
    <name evidence="2" type="ORF">DARMORV10_C04P30700.1</name>
</gene>
<dbReference type="AlphaFoldDB" id="A0A816JLM7"/>
<feature type="compositionally biased region" description="Basic and acidic residues" evidence="1">
    <location>
        <begin position="142"/>
        <end position="153"/>
    </location>
</feature>